<dbReference type="EMBL" id="CTEC01000002">
    <property type="protein sequence ID" value="CQD16432.1"/>
    <property type="molecule type" value="Genomic_DNA"/>
</dbReference>
<dbReference type="AlphaFoldDB" id="A0A0U1DK90"/>
<evidence type="ECO:0000313" key="2">
    <source>
        <dbReference type="Proteomes" id="UP000199601"/>
    </source>
</evidence>
<dbReference type="Proteomes" id="UP000199601">
    <property type="component" value="Unassembled WGS sequence"/>
</dbReference>
<reference evidence="2" key="1">
    <citation type="submission" date="2015-03" db="EMBL/GenBank/DDBJ databases">
        <authorList>
            <person name="Urmite Genomes"/>
        </authorList>
    </citation>
    <scope>NUCLEOTIDE SEQUENCE [LARGE SCALE GENOMIC DNA]</scope>
    <source>
        <strain evidence="2">CSUR P1344</strain>
    </source>
</reference>
<proteinExistence type="predicted"/>
<accession>A0A0U1DK90</accession>
<evidence type="ECO:0000313" key="1">
    <source>
        <dbReference type="EMBL" id="CQD16432.1"/>
    </source>
</evidence>
<protein>
    <submittedName>
        <fullName evidence="1">Uncharacterized protein</fullName>
    </submittedName>
</protein>
<gene>
    <name evidence="1" type="ORF">BN000_03480</name>
</gene>
<organism evidence="1 2">
    <name type="scientific">Mycobacterium europaeum</name>
    <dbReference type="NCBI Taxonomy" id="761804"/>
    <lineage>
        <taxon>Bacteria</taxon>
        <taxon>Bacillati</taxon>
        <taxon>Actinomycetota</taxon>
        <taxon>Actinomycetes</taxon>
        <taxon>Mycobacteriales</taxon>
        <taxon>Mycobacteriaceae</taxon>
        <taxon>Mycobacterium</taxon>
        <taxon>Mycobacterium simiae complex</taxon>
    </lineage>
</organism>
<name>A0A0U1DK90_9MYCO</name>
<keyword evidence="2" id="KW-1185">Reference proteome</keyword>
<sequence length="40" mass="3928">MNTRSATPVAYAGSRKGSDVPVATGFASGNGGRPVAAHVI</sequence>